<evidence type="ECO:0000256" key="1">
    <source>
        <dbReference type="SAM" id="MobiDB-lite"/>
    </source>
</evidence>
<dbReference type="OrthoDB" id="5366606at2759"/>
<feature type="compositionally biased region" description="Pro residues" evidence="1">
    <location>
        <begin position="1"/>
        <end position="10"/>
    </location>
</feature>
<evidence type="ECO:0000313" key="3">
    <source>
        <dbReference type="Proteomes" id="UP000308549"/>
    </source>
</evidence>
<organism evidence="2 3">
    <name type="scientific">Salinomyces thailandicus</name>
    <dbReference type="NCBI Taxonomy" id="706561"/>
    <lineage>
        <taxon>Eukaryota</taxon>
        <taxon>Fungi</taxon>
        <taxon>Dikarya</taxon>
        <taxon>Ascomycota</taxon>
        <taxon>Pezizomycotina</taxon>
        <taxon>Dothideomycetes</taxon>
        <taxon>Dothideomycetidae</taxon>
        <taxon>Mycosphaerellales</taxon>
        <taxon>Teratosphaeriaceae</taxon>
        <taxon>Salinomyces</taxon>
    </lineage>
</organism>
<reference evidence="2 3" key="1">
    <citation type="submission" date="2017-03" db="EMBL/GenBank/DDBJ databases">
        <title>Genomes of endolithic fungi from Antarctica.</title>
        <authorList>
            <person name="Coleine C."/>
            <person name="Masonjones S."/>
            <person name="Stajich J.E."/>
        </authorList>
    </citation>
    <scope>NUCLEOTIDE SEQUENCE [LARGE SCALE GENOMIC DNA]</scope>
    <source>
        <strain evidence="2 3">CCFEE 6315</strain>
    </source>
</reference>
<name>A0A4U0U192_9PEZI</name>
<gene>
    <name evidence="2" type="ORF">B0A50_02915</name>
</gene>
<keyword evidence="3" id="KW-1185">Reference proteome</keyword>
<sequence>MPRAVAPPPSGEFTIRLQKPFNGQPTHTVDVIGEPNRPASIRQATYSGINKANEKAGDVPKDDVEELMRLVNTLRGFPSHPSTDVYGADVKVDFNTFEIQWSNQDDDPTAGTVSEIAGEQKDDFQRVAESIEALARTFAKKDSAV</sequence>
<feature type="region of interest" description="Disordered" evidence="1">
    <location>
        <begin position="1"/>
        <end position="38"/>
    </location>
</feature>
<dbReference type="EMBL" id="NAJL01000017">
    <property type="protein sequence ID" value="TKA28588.1"/>
    <property type="molecule type" value="Genomic_DNA"/>
</dbReference>
<dbReference type="AlphaFoldDB" id="A0A4U0U192"/>
<evidence type="ECO:0000313" key="2">
    <source>
        <dbReference type="EMBL" id="TKA28588.1"/>
    </source>
</evidence>
<protein>
    <submittedName>
        <fullName evidence="2">Uncharacterized protein</fullName>
    </submittedName>
</protein>
<dbReference type="Proteomes" id="UP000308549">
    <property type="component" value="Unassembled WGS sequence"/>
</dbReference>
<comment type="caution">
    <text evidence="2">The sequence shown here is derived from an EMBL/GenBank/DDBJ whole genome shotgun (WGS) entry which is preliminary data.</text>
</comment>
<accession>A0A4U0U192</accession>
<proteinExistence type="predicted"/>